<keyword evidence="6" id="KW-1185">Reference proteome</keyword>
<evidence type="ECO:0000313" key="6">
    <source>
        <dbReference type="Proteomes" id="UP000287872"/>
    </source>
</evidence>
<organism evidence="5 6">
    <name type="scientific">Clostridium tagluense</name>
    <dbReference type="NCBI Taxonomy" id="360422"/>
    <lineage>
        <taxon>Bacteria</taxon>
        <taxon>Bacillati</taxon>
        <taxon>Bacillota</taxon>
        <taxon>Clostridia</taxon>
        <taxon>Eubacteriales</taxon>
        <taxon>Clostridiaceae</taxon>
        <taxon>Clostridium</taxon>
    </lineage>
</organism>
<gene>
    <name evidence="5" type="ORF">Ctaglu_46660</name>
</gene>
<evidence type="ECO:0000256" key="2">
    <source>
        <dbReference type="ARBA" id="ARBA00023125"/>
    </source>
</evidence>
<dbReference type="GO" id="GO:0003700">
    <property type="term" value="F:DNA-binding transcription factor activity"/>
    <property type="evidence" value="ECO:0007669"/>
    <property type="project" value="InterPro"/>
</dbReference>
<evidence type="ECO:0000256" key="3">
    <source>
        <dbReference type="ARBA" id="ARBA00023163"/>
    </source>
</evidence>
<evidence type="ECO:0000259" key="4">
    <source>
        <dbReference type="PROSITE" id="PS01124"/>
    </source>
</evidence>
<dbReference type="PANTHER" id="PTHR47893">
    <property type="entry name" value="REGULATORY PROTEIN PCHR"/>
    <property type="match status" value="1"/>
</dbReference>
<dbReference type="InterPro" id="IPR009057">
    <property type="entry name" value="Homeodomain-like_sf"/>
</dbReference>
<dbReference type="InterPro" id="IPR053142">
    <property type="entry name" value="PchR_regulatory_protein"/>
</dbReference>
<sequence length="319" mass="36604">MRRFDEDMNMFRYIIGSKEITGDSVVYNISVEFGEGNIISYSAMPGIEVTYNDFEIYKPLSESFNLSVDSLEINYCLEGYLESEFANRKIVYMGDGDISIFGYKTGVVLADFTTKHYKGVTVMVYIDKASKSIGDMLGVSDAEIKSFIMASFNGDTCIVNHASQSLEHIFKEFFVLPEKFKNYFLRIKVVELLLYILGNSDYKTSNKKYFPRTFVDKIKDARRIILSDIDSHITIKELSHRVGINSTDLQKGFKAIYQCPIYAYLKSYRMKKAKELLMKEELTIAHIANLVGYTNNSKFSKAFKEEFGLSPSKYRISSR</sequence>
<dbReference type="Gene3D" id="1.10.10.60">
    <property type="entry name" value="Homeodomain-like"/>
    <property type="match status" value="2"/>
</dbReference>
<dbReference type="InterPro" id="IPR020449">
    <property type="entry name" value="Tscrpt_reg_AraC-type_HTH"/>
</dbReference>
<keyword evidence="3" id="KW-0804">Transcription</keyword>
<dbReference type="EMBL" id="BHYK01000052">
    <property type="protein sequence ID" value="GCD13043.1"/>
    <property type="molecule type" value="Genomic_DNA"/>
</dbReference>
<evidence type="ECO:0000313" key="5">
    <source>
        <dbReference type="EMBL" id="GCD13043.1"/>
    </source>
</evidence>
<proteinExistence type="predicted"/>
<feature type="domain" description="HTH araC/xylS-type" evidence="4">
    <location>
        <begin position="219"/>
        <end position="317"/>
    </location>
</feature>
<name>A0A401UU19_9CLOT</name>
<dbReference type="SUPFAM" id="SSF46689">
    <property type="entry name" value="Homeodomain-like"/>
    <property type="match status" value="2"/>
</dbReference>
<dbReference type="InterPro" id="IPR018060">
    <property type="entry name" value="HTH_AraC"/>
</dbReference>
<evidence type="ECO:0000256" key="1">
    <source>
        <dbReference type="ARBA" id="ARBA00023015"/>
    </source>
</evidence>
<dbReference type="RefSeq" id="WP_125006229.1">
    <property type="nucleotide sequence ID" value="NZ_BHYK01000052.1"/>
</dbReference>
<comment type="caution">
    <text evidence="5">The sequence shown here is derived from an EMBL/GenBank/DDBJ whole genome shotgun (WGS) entry which is preliminary data.</text>
</comment>
<dbReference type="GO" id="GO:0043565">
    <property type="term" value="F:sequence-specific DNA binding"/>
    <property type="evidence" value="ECO:0007669"/>
    <property type="project" value="InterPro"/>
</dbReference>
<dbReference type="PRINTS" id="PR00032">
    <property type="entry name" value="HTHARAC"/>
</dbReference>
<protein>
    <submittedName>
        <fullName evidence="5">AraC family transcriptional regulator</fullName>
    </submittedName>
</protein>
<reference evidence="5 6" key="1">
    <citation type="submission" date="2018-11" db="EMBL/GenBank/DDBJ databases">
        <title>Genome sequencing and assembly of Clostridium tagluense strain A121.</title>
        <authorList>
            <person name="Murakami T."/>
            <person name="Segawa T."/>
            <person name="Shcherbakova V.A."/>
            <person name="Mori H."/>
            <person name="Yoshimura Y."/>
        </authorList>
    </citation>
    <scope>NUCLEOTIDE SEQUENCE [LARGE SCALE GENOMIC DNA]</scope>
    <source>
        <strain evidence="5 6">A121</strain>
    </source>
</reference>
<dbReference type="OrthoDB" id="9772607at2"/>
<dbReference type="Proteomes" id="UP000287872">
    <property type="component" value="Unassembled WGS sequence"/>
</dbReference>
<dbReference type="AlphaFoldDB" id="A0A401UU19"/>
<dbReference type="PANTHER" id="PTHR47893:SF1">
    <property type="entry name" value="REGULATORY PROTEIN PCHR"/>
    <property type="match status" value="1"/>
</dbReference>
<keyword evidence="2" id="KW-0238">DNA-binding</keyword>
<dbReference type="Pfam" id="PF12833">
    <property type="entry name" value="HTH_18"/>
    <property type="match status" value="1"/>
</dbReference>
<dbReference type="SMART" id="SM00342">
    <property type="entry name" value="HTH_ARAC"/>
    <property type="match status" value="1"/>
</dbReference>
<accession>A0A401UU19</accession>
<dbReference type="PROSITE" id="PS01124">
    <property type="entry name" value="HTH_ARAC_FAMILY_2"/>
    <property type="match status" value="1"/>
</dbReference>
<keyword evidence="1" id="KW-0805">Transcription regulation</keyword>